<reference evidence="2 3" key="1">
    <citation type="submission" date="2017-08" db="EMBL/GenBank/DDBJ databases">
        <title>Draft Genome Sequence of Loktanella cinnabarina Strain XM1, Isolated from Coastal Surface Water.</title>
        <authorList>
            <person name="Ma R."/>
            <person name="Wang J."/>
            <person name="Wang Q."/>
            <person name="Ma Z."/>
            <person name="Li J."/>
            <person name="Chen L."/>
        </authorList>
    </citation>
    <scope>NUCLEOTIDE SEQUENCE [LARGE SCALE GENOMIC DNA]</scope>
    <source>
        <strain evidence="2 3">XM1</strain>
    </source>
</reference>
<dbReference type="EMBL" id="NQWH01000013">
    <property type="protein sequence ID" value="PHP27622.1"/>
    <property type="molecule type" value="Genomic_DNA"/>
</dbReference>
<gene>
    <name evidence="2" type="ORF">CJ301_10195</name>
</gene>
<dbReference type="OrthoDB" id="2086138at2"/>
<dbReference type="AlphaFoldDB" id="A0A2G1MG19"/>
<comment type="caution">
    <text evidence="2">The sequence shown here is derived from an EMBL/GenBank/DDBJ whole genome shotgun (WGS) entry which is preliminary data.</text>
</comment>
<feature type="region of interest" description="Disordered" evidence="1">
    <location>
        <begin position="1"/>
        <end position="37"/>
    </location>
</feature>
<evidence type="ECO:0008006" key="4">
    <source>
        <dbReference type="Google" id="ProtNLM"/>
    </source>
</evidence>
<evidence type="ECO:0000313" key="3">
    <source>
        <dbReference type="Proteomes" id="UP000221860"/>
    </source>
</evidence>
<keyword evidence="3" id="KW-1185">Reference proteome</keyword>
<evidence type="ECO:0000313" key="2">
    <source>
        <dbReference type="EMBL" id="PHP27622.1"/>
    </source>
</evidence>
<organism evidence="2 3">
    <name type="scientific">Limimaricola cinnabarinus</name>
    <dbReference type="NCBI Taxonomy" id="1125964"/>
    <lineage>
        <taxon>Bacteria</taxon>
        <taxon>Pseudomonadati</taxon>
        <taxon>Pseudomonadota</taxon>
        <taxon>Alphaproteobacteria</taxon>
        <taxon>Rhodobacterales</taxon>
        <taxon>Paracoccaceae</taxon>
        <taxon>Limimaricola</taxon>
    </lineage>
</organism>
<name>A0A2G1MG19_9RHOB</name>
<dbReference type="Proteomes" id="UP000221860">
    <property type="component" value="Unassembled WGS sequence"/>
</dbReference>
<evidence type="ECO:0000256" key="1">
    <source>
        <dbReference type="SAM" id="MobiDB-lite"/>
    </source>
</evidence>
<sequence>MRAPADRNSGAKSGARNPDGTFAPGNPGKPRGSRHRATQATLALLDGEAEALTRKAVEMALAGDSAALRVCLERIAPPRKDAPVEFALPVMASAQDATTAAAAILTAVANAELTPAEGSHVMALVDAYRRTLEATELETRIIALEQRK</sequence>
<protein>
    <recommendedName>
        <fullName evidence="4">DUF5681 domain-containing protein</fullName>
    </recommendedName>
</protein>
<accession>A0A2G1MG19</accession>
<proteinExistence type="predicted"/>